<dbReference type="AlphaFoldDB" id="A0A849A4L4"/>
<dbReference type="Proteomes" id="UP000562984">
    <property type="component" value="Unassembled WGS sequence"/>
</dbReference>
<protein>
    <recommendedName>
        <fullName evidence="3">WXG100 family type VII secretion target</fullName>
    </recommendedName>
</protein>
<dbReference type="Gene3D" id="1.10.287.1060">
    <property type="entry name" value="ESAT-6-like"/>
    <property type="match status" value="1"/>
</dbReference>
<evidence type="ECO:0000313" key="1">
    <source>
        <dbReference type="EMBL" id="NNG35934.1"/>
    </source>
</evidence>
<keyword evidence="2" id="KW-1185">Reference proteome</keyword>
<sequence>MQAAASGGGGGGGSAAGCLAFHNGTADTVHGSLGGQKSALAGLIKDLDGFVQSLGASWEGEYDIYQAIYKNWSTSADQVLKLLDGCYQAINASKNAVVEMRTAVAKVVPK</sequence>
<dbReference type="RefSeq" id="WP_171199614.1">
    <property type="nucleotide sequence ID" value="NZ_JABEND010000004.1"/>
</dbReference>
<dbReference type="InterPro" id="IPR036689">
    <property type="entry name" value="ESAT-6-like_sf"/>
</dbReference>
<name>A0A849A4L4_9ACTN</name>
<dbReference type="SUPFAM" id="SSF140453">
    <property type="entry name" value="EsxAB dimer-like"/>
    <property type="match status" value="1"/>
</dbReference>
<organism evidence="1 2">
    <name type="scientific">Nakamurella aerolata</name>
    <dbReference type="NCBI Taxonomy" id="1656892"/>
    <lineage>
        <taxon>Bacteria</taxon>
        <taxon>Bacillati</taxon>
        <taxon>Actinomycetota</taxon>
        <taxon>Actinomycetes</taxon>
        <taxon>Nakamurellales</taxon>
        <taxon>Nakamurellaceae</taxon>
        <taxon>Nakamurella</taxon>
    </lineage>
</organism>
<gene>
    <name evidence="1" type="ORF">HKD39_09460</name>
</gene>
<comment type="caution">
    <text evidence="1">The sequence shown here is derived from an EMBL/GenBank/DDBJ whole genome shotgun (WGS) entry which is preliminary data.</text>
</comment>
<evidence type="ECO:0000313" key="2">
    <source>
        <dbReference type="Proteomes" id="UP000562984"/>
    </source>
</evidence>
<dbReference type="EMBL" id="JABEND010000004">
    <property type="protein sequence ID" value="NNG35934.1"/>
    <property type="molecule type" value="Genomic_DNA"/>
</dbReference>
<reference evidence="1 2" key="1">
    <citation type="submission" date="2020-05" db="EMBL/GenBank/DDBJ databases">
        <title>Nakamurella sp. DB0629 isolated from air conditioner.</title>
        <authorList>
            <person name="Kim D.H."/>
            <person name="Kim D.-U."/>
        </authorList>
    </citation>
    <scope>NUCLEOTIDE SEQUENCE [LARGE SCALE GENOMIC DNA]</scope>
    <source>
        <strain evidence="1 2">DB0629</strain>
    </source>
</reference>
<accession>A0A849A4L4</accession>
<proteinExistence type="predicted"/>
<evidence type="ECO:0008006" key="3">
    <source>
        <dbReference type="Google" id="ProtNLM"/>
    </source>
</evidence>